<evidence type="ECO:0000259" key="3">
    <source>
        <dbReference type="Pfam" id="PF06724"/>
    </source>
</evidence>
<dbReference type="RefSeq" id="WP_212533569.1">
    <property type="nucleotide sequence ID" value="NZ_JAGSOG010000382.1"/>
</dbReference>
<reference evidence="4" key="1">
    <citation type="submission" date="2021-04" db="EMBL/GenBank/DDBJ databases">
        <title>Genome based classification of Actinospica acidithermotolerans sp. nov., an actinobacterium isolated from an Indonesian hot spring.</title>
        <authorList>
            <person name="Kusuma A.B."/>
            <person name="Putra K.E."/>
            <person name="Nafisah S."/>
            <person name="Loh J."/>
            <person name="Nouioui I."/>
            <person name="Goodfellow M."/>
        </authorList>
    </citation>
    <scope>NUCLEOTIDE SEQUENCE</scope>
    <source>
        <strain evidence="4">CSCA 57</strain>
    </source>
</reference>
<feature type="transmembrane region" description="Helical" evidence="2">
    <location>
        <begin position="48"/>
        <end position="67"/>
    </location>
</feature>
<feature type="domain" description="DUF1206" evidence="3">
    <location>
        <begin position="128"/>
        <end position="195"/>
    </location>
</feature>
<dbReference type="InterPro" id="IPR009597">
    <property type="entry name" value="DUF1206"/>
</dbReference>
<evidence type="ECO:0000256" key="1">
    <source>
        <dbReference type="SAM" id="MobiDB-lite"/>
    </source>
</evidence>
<keyword evidence="2" id="KW-0812">Transmembrane</keyword>
<organism evidence="4 5">
    <name type="scientific">Actinospica durhamensis</name>
    <dbReference type="NCBI Taxonomy" id="1508375"/>
    <lineage>
        <taxon>Bacteria</taxon>
        <taxon>Bacillati</taxon>
        <taxon>Actinomycetota</taxon>
        <taxon>Actinomycetes</taxon>
        <taxon>Catenulisporales</taxon>
        <taxon>Actinospicaceae</taxon>
        <taxon>Actinospica</taxon>
    </lineage>
</organism>
<evidence type="ECO:0000256" key="2">
    <source>
        <dbReference type="SAM" id="Phobius"/>
    </source>
</evidence>
<feature type="transmembrane region" description="Helical" evidence="2">
    <location>
        <begin position="216"/>
        <end position="239"/>
    </location>
</feature>
<feature type="domain" description="DUF1206" evidence="3">
    <location>
        <begin position="222"/>
        <end position="291"/>
    </location>
</feature>
<dbReference type="AlphaFoldDB" id="A0A941IVD6"/>
<feature type="domain" description="DUF1206" evidence="3">
    <location>
        <begin position="46"/>
        <end position="112"/>
    </location>
</feature>
<feature type="compositionally biased region" description="Polar residues" evidence="1">
    <location>
        <begin position="1"/>
        <end position="11"/>
    </location>
</feature>
<sequence length="293" mass="31055">MSAGSRWSSHAQFGARRTDKTRRSGRPRPAASRTQHTNALDALGRVGFTARGIVYVLIGWITLMIALDHRTMEADRTGALELIAGKPFGFVVLWFLIVGFAGMALWRAVMAVRPDLPGKQGIGSRLASAGKAVLYAVAAYTTARFTVTGHASGSTNRVSTDFTTDAMRHTGGRLLVGAVGVGLVVAGIVLIKRGVQRRFAKNLRMGTVSADTRRRVLMLGTAGNVARGLIAGGAGVFLLDAAITFDPDRARGVDGTLRAFAAAPAGPVVLILMALGLAAFGCYSFCEARWRRL</sequence>
<feature type="transmembrane region" description="Helical" evidence="2">
    <location>
        <begin position="174"/>
        <end position="195"/>
    </location>
</feature>
<feature type="transmembrane region" description="Helical" evidence="2">
    <location>
        <begin position="259"/>
        <end position="286"/>
    </location>
</feature>
<gene>
    <name evidence="4" type="ORF">KDL01_38050</name>
</gene>
<dbReference type="Pfam" id="PF06724">
    <property type="entry name" value="DUF1206"/>
    <property type="match status" value="3"/>
</dbReference>
<evidence type="ECO:0000313" key="4">
    <source>
        <dbReference type="EMBL" id="MBR7839128.1"/>
    </source>
</evidence>
<name>A0A941IVD6_9ACTN</name>
<keyword evidence="2" id="KW-1133">Transmembrane helix</keyword>
<protein>
    <submittedName>
        <fullName evidence="4">DUF1206 domain-containing protein</fullName>
    </submittedName>
</protein>
<keyword evidence="2" id="KW-0472">Membrane</keyword>
<feature type="region of interest" description="Disordered" evidence="1">
    <location>
        <begin position="1"/>
        <end position="36"/>
    </location>
</feature>
<evidence type="ECO:0000313" key="5">
    <source>
        <dbReference type="Proteomes" id="UP000675781"/>
    </source>
</evidence>
<dbReference type="Proteomes" id="UP000675781">
    <property type="component" value="Unassembled WGS sequence"/>
</dbReference>
<comment type="caution">
    <text evidence="4">The sequence shown here is derived from an EMBL/GenBank/DDBJ whole genome shotgun (WGS) entry which is preliminary data.</text>
</comment>
<proteinExistence type="predicted"/>
<feature type="transmembrane region" description="Helical" evidence="2">
    <location>
        <begin position="88"/>
        <end position="109"/>
    </location>
</feature>
<keyword evidence="5" id="KW-1185">Reference proteome</keyword>
<accession>A0A941IVD6</accession>
<dbReference type="EMBL" id="JAGSOG010000382">
    <property type="protein sequence ID" value="MBR7839128.1"/>
    <property type="molecule type" value="Genomic_DNA"/>
</dbReference>